<evidence type="ECO:0000313" key="4">
    <source>
        <dbReference type="EMBL" id="ESO05486.1"/>
    </source>
</evidence>
<dbReference type="Gene3D" id="1.10.1000.11">
    <property type="entry name" value="Arf Nucleotide-binding Site Opener,domain 2"/>
    <property type="match status" value="1"/>
</dbReference>
<dbReference type="PROSITE" id="PS50190">
    <property type="entry name" value="SEC7"/>
    <property type="match status" value="1"/>
</dbReference>
<dbReference type="CTD" id="20211899"/>
<feature type="compositionally biased region" description="Basic residues" evidence="1">
    <location>
        <begin position="276"/>
        <end position="285"/>
    </location>
</feature>
<dbReference type="InterPro" id="IPR035999">
    <property type="entry name" value="Sec7_dom_sf"/>
</dbReference>
<feature type="region of interest" description="Disordered" evidence="1">
    <location>
        <begin position="258"/>
        <end position="331"/>
    </location>
</feature>
<protein>
    <recommendedName>
        <fullName evidence="7">SEC7 domain-containing protein</fullName>
    </recommendedName>
</protein>
<feature type="compositionally biased region" description="Low complexity" evidence="1">
    <location>
        <begin position="286"/>
        <end position="331"/>
    </location>
</feature>
<evidence type="ECO:0000259" key="3">
    <source>
        <dbReference type="PROSITE" id="PS50190"/>
    </source>
</evidence>
<dbReference type="KEGG" id="hro:HELRODRAFT_191305"/>
<dbReference type="CDD" id="cd00171">
    <property type="entry name" value="Sec7"/>
    <property type="match status" value="1"/>
</dbReference>
<feature type="region of interest" description="Disordered" evidence="1">
    <location>
        <begin position="560"/>
        <end position="587"/>
    </location>
</feature>
<gene>
    <name evidence="5" type="primary">20211899</name>
    <name evidence="4" type="ORF">HELRODRAFT_191305</name>
</gene>
<dbReference type="InterPro" id="IPR023394">
    <property type="entry name" value="Sec7_C_sf"/>
</dbReference>
<dbReference type="Pfam" id="PF01369">
    <property type="entry name" value="Sec7"/>
    <property type="match status" value="1"/>
</dbReference>
<name>T1FSV2_HELRO</name>
<keyword evidence="6" id="KW-1185">Reference proteome</keyword>
<dbReference type="OrthoDB" id="2157641at2759"/>
<dbReference type="EnsemblMetazoa" id="HelroT191305">
    <property type="protein sequence ID" value="HelroP191305"/>
    <property type="gene ID" value="HelroG191305"/>
</dbReference>
<dbReference type="GO" id="GO:0005085">
    <property type="term" value="F:guanyl-nucleotide exchange factor activity"/>
    <property type="evidence" value="ECO:0000318"/>
    <property type="project" value="GO_Central"/>
</dbReference>
<dbReference type="EMBL" id="AMQM01003793">
    <property type="status" value="NOT_ANNOTATED_CDS"/>
    <property type="molecule type" value="Genomic_DNA"/>
</dbReference>
<feature type="region of interest" description="Disordered" evidence="1">
    <location>
        <begin position="1"/>
        <end position="29"/>
    </location>
</feature>
<dbReference type="EMBL" id="KB096325">
    <property type="protein sequence ID" value="ESO05486.1"/>
    <property type="molecule type" value="Genomic_DNA"/>
</dbReference>
<sequence>MAKLQYSKENMSGMQVLHPSSSKSSTTPAVNNNQFHILHSSLSHSNISNEISLQSGSVNNQINIDHMNYKSSNYDDYYNLGEENYDYDGKGINLNKVASLSITDLVYCSPQLARQQHSPSQNFPRRDVDDSECFFQSGFLITKAFNNNNNDNYLSHQNELLKSPQVGKSFLSFPSQQLFSQSGHQSFTNQSNHGCTNKHLKVTDSSNKYYYSNINSTAGNMNKGCNILQHVNNNNIPDITFSAENTCYAANNSLFPSRHPGQVSQQNQQLDQYQRHDHKYQHQQHQRFYQQHLQQQQQQQREQPQHQQQHQSQQQQHQSQQQQHNQQHYFQQQNRIPQQQYSPIFKPQQNLMKQNFSSPGLINVHNKHHSPLSKNFQNKEVSRSHGNLFNIDGHVANNTNNLQASNNLQTHNSKRIDNNNSNNGFNNFQKVIINQPQQQNVLAFENVRNNDSIHLNYNNNRYNINNNNSKYLNHISSLNTTPYDNVSNNSRIRSRRYLEHDYDEIMSDTEYSGVTRISIKGDNNLPDDSAVNSIIDYNNKNSSSNKQVAWTTVYISEHSSNNNNNISDTSKHCSNKLSSKSHSSTNLHQQNLNNTFYDNSSISGVNKNSNIHGKGNNINSKNNNINSNRIHKNEIADLNVNYTKHIITTPKTSHNNASNNNSNNNMNIKKLEFVKSTPLTSSSASFGNVASISLPSTPIANNLRPKHGHLLLQDIKNFDRNDDCEEDYDNLGDDLKYGVKNDEVKKFFGSGETNNNGNNNNDSNNNNCNLYSGNNNIINTTTNHKNNDNINNTSTKHNNNINNITTNNKNDNNNINNVVVEIVEDGDYDNAKDDKTADGKDEIEMMAEKMFNLDGISKEEVALKINKPTQLSKRLARAYLQHFDFSSKNIDQSLRSFLAKIALIGETQERDRILNEFSRRYYECNDKEFKSEDSCHTMTAAMILLNTDLYGQNIGRKMSEQAFIKNLAGLNDGTNFSTPFLKSIYSSISKDRLPFECSQSVAEPSSSAKALQTKSQKKMIKCSDNPFFETHINLANTNQQHEAITLKKGLIMRKSCLEADGRKTPLGKRNWKMFYATLKDSTLYLCKESTSQLQQSATSIHHKNDHTSAIVGHGSSSSNADETDDINSEIMLLHHSLASLTKDEGIKRRHRHVFELRMANWSLYLIRTNDDVECQQWIDAINLSSSCFSAPPLPGAVGSMVKFQRPLLPASLTKLSLHEQLNQHISSLKKFEQDLVEHETYPPDKGAKNRDVRDYYERGSYLKFEQSRYSVYVQVLKNNYEKLKGHKRFRNQMKESNNAAGAATLVLNAKDRSKGKDESSKNLMSLSSIRSTPAIIFETRV</sequence>
<dbReference type="EMBL" id="AMQM01003792">
    <property type="status" value="NOT_ANNOTATED_CDS"/>
    <property type="molecule type" value="Genomic_DNA"/>
</dbReference>
<dbReference type="PANTHER" id="PTHR10663">
    <property type="entry name" value="GUANYL-NUCLEOTIDE EXCHANGE FACTOR"/>
    <property type="match status" value="1"/>
</dbReference>
<evidence type="ECO:0000313" key="6">
    <source>
        <dbReference type="Proteomes" id="UP000015101"/>
    </source>
</evidence>
<dbReference type="SMART" id="SM00222">
    <property type="entry name" value="Sec7"/>
    <property type="match status" value="1"/>
</dbReference>
<organism evidence="5 6">
    <name type="scientific">Helobdella robusta</name>
    <name type="common">Californian leech</name>
    <dbReference type="NCBI Taxonomy" id="6412"/>
    <lineage>
        <taxon>Eukaryota</taxon>
        <taxon>Metazoa</taxon>
        <taxon>Spiralia</taxon>
        <taxon>Lophotrochozoa</taxon>
        <taxon>Annelida</taxon>
        <taxon>Clitellata</taxon>
        <taxon>Hirudinea</taxon>
        <taxon>Rhynchobdellida</taxon>
        <taxon>Glossiphoniidae</taxon>
        <taxon>Helobdella</taxon>
    </lineage>
</organism>
<proteinExistence type="predicted"/>
<evidence type="ECO:0008006" key="7">
    <source>
        <dbReference type="Google" id="ProtNLM"/>
    </source>
</evidence>
<dbReference type="InterPro" id="IPR000904">
    <property type="entry name" value="Sec7_dom"/>
</dbReference>
<feature type="compositionally biased region" description="Low complexity" evidence="1">
    <location>
        <begin position="575"/>
        <end position="587"/>
    </location>
</feature>
<feature type="compositionally biased region" description="Polar residues" evidence="1">
    <location>
        <begin position="7"/>
        <end position="29"/>
    </location>
</feature>
<evidence type="ECO:0000259" key="2">
    <source>
        <dbReference type="PROSITE" id="PS50003"/>
    </source>
</evidence>
<feature type="domain" description="SEC7" evidence="3">
    <location>
        <begin position="808"/>
        <end position="991"/>
    </location>
</feature>
<dbReference type="HOGENOM" id="CLU_258367_0_0_1"/>
<evidence type="ECO:0000256" key="1">
    <source>
        <dbReference type="SAM" id="MobiDB-lite"/>
    </source>
</evidence>
<dbReference type="GeneID" id="20211899"/>
<dbReference type="GO" id="GO:0032012">
    <property type="term" value="P:regulation of ARF protein signal transduction"/>
    <property type="evidence" value="ECO:0007669"/>
    <property type="project" value="InterPro"/>
</dbReference>
<dbReference type="eggNOG" id="KOG0932">
    <property type="taxonomic scope" value="Eukaryota"/>
</dbReference>
<dbReference type="InterPro" id="IPR011993">
    <property type="entry name" value="PH-like_dom_sf"/>
</dbReference>
<reference evidence="4 6" key="2">
    <citation type="journal article" date="2013" name="Nature">
        <title>Insights into bilaterian evolution from three spiralian genomes.</title>
        <authorList>
            <person name="Simakov O."/>
            <person name="Marletaz F."/>
            <person name="Cho S.J."/>
            <person name="Edsinger-Gonzales E."/>
            <person name="Havlak P."/>
            <person name="Hellsten U."/>
            <person name="Kuo D.H."/>
            <person name="Larsson T."/>
            <person name="Lv J."/>
            <person name="Arendt D."/>
            <person name="Savage R."/>
            <person name="Osoegawa K."/>
            <person name="de Jong P."/>
            <person name="Grimwood J."/>
            <person name="Chapman J.A."/>
            <person name="Shapiro H."/>
            <person name="Aerts A."/>
            <person name="Otillar R.P."/>
            <person name="Terry A.Y."/>
            <person name="Boore J.L."/>
            <person name="Grigoriev I.V."/>
            <person name="Lindberg D.R."/>
            <person name="Seaver E.C."/>
            <person name="Weisblat D.A."/>
            <person name="Putnam N.H."/>
            <person name="Rokhsar D.S."/>
        </authorList>
    </citation>
    <scope>NUCLEOTIDE SEQUENCE</scope>
</reference>
<dbReference type="Pfam" id="PF15410">
    <property type="entry name" value="PH_9"/>
    <property type="match status" value="1"/>
</dbReference>
<dbReference type="InterPro" id="IPR001849">
    <property type="entry name" value="PH_domain"/>
</dbReference>
<dbReference type="Proteomes" id="UP000015101">
    <property type="component" value="Unassembled WGS sequence"/>
</dbReference>
<dbReference type="PROSITE" id="PS50003">
    <property type="entry name" value="PH_DOMAIN"/>
    <property type="match status" value="1"/>
</dbReference>
<dbReference type="InParanoid" id="T1FSV2"/>
<accession>T1FSV2</accession>
<evidence type="ECO:0000313" key="5">
    <source>
        <dbReference type="EnsemblMetazoa" id="HelroP191305"/>
    </source>
</evidence>
<dbReference type="SUPFAM" id="SSF50729">
    <property type="entry name" value="PH domain-like"/>
    <property type="match status" value="1"/>
</dbReference>
<dbReference type="PANTHER" id="PTHR10663:SF376">
    <property type="entry name" value="PH AND SEC7 DOMAIN-CONTAINING PROTEIN"/>
    <property type="match status" value="1"/>
</dbReference>
<dbReference type="SUPFAM" id="SSF48425">
    <property type="entry name" value="Sec7 domain"/>
    <property type="match status" value="1"/>
</dbReference>
<reference evidence="6" key="1">
    <citation type="submission" date="2012-12" db="EMBL/GenBank/DDBJ databases">
        <authorList>
            <person name="Hellsten U."/>
            <person name="Grimwood J."/>
            <person name="Chapman J.A."/>
            <person name="Shapiro H."/>
            <person name="Aerts A."/>
            <person name="Otillar R.P."/>
            <person name="Terry A.Y."/>
            <person name="Boore J.L."/>
            <person name="Simakov O."/>
            <person name="Marletaz F."/>
            <person name="Cho S.-J."/>
            <person name="Edsinger-Gonzales E."/>
            <person name="Havlak P."/>
            <person name="Kuo D.-H."/>
            <person name="Larsson T."/>
            <person name="Lv J."/>
            <person name="Arendt D."/>
            <person name="Savage R."/>
            <person name="Osoegawa K."/>
            <person name="de Jong P."/>
            <person name="Lindberg D.R."/>
            <person name="Seaver E.C."/>
            <person name="Weisblat D.A."/>
            <person name="Putnam N.H."/>
            <person name="Grigoriev I.V."/>
            <person name="Rokhsar D.S."/>
        </authorList>
    </citation>
    <scope>NUCLEOTIDE SEQUENCE</scope>
</reference>
<dbReference type="Gene3D" id="2.30.29.30">
    <property type="entry name" value="Pleckstrin-homology domain (PH domain)/Phosphotyrosine-binding domain (PTB)"/>
    <property type="match status" value="1"/>
</dbReference>
<dbReference type="InterPro" id="IPR041681">
    <property type="entry name" value="PH_9"/>
</dbReference>
<feature type="domain" description="PH" evidence="2">
    <location>
        <begin position="1044"/>
        <end position="1186"/>
    </location>
</feature>
<dbReference type="SMART" id="SM00233">
    <property type="entry name" value="PH"/>
    <property type="match status" value="1"/>
</dbReference>
<dbReference type="RefSeq" id="XP_009016119.1">
    <property type="nucleotide sequence ID" value="XM_009017871.1"/>
</dbReference>
<feature type="compositionally biased region" description="Polar residues" evidence="1">
    <location>
        <begin position="262"/>
        <end position="272"/>
    </location>
</feature>
<reference evidence="5" key="3">
    <citation type="submission" date="2015-06" db="UniProtKB">
        <authorList>
            <consortium name="EnsemblMetazoa"/>
        </authorList>
    </citation>
    <scope>IDENTIFICATION</scope>
</reference>